<dbReference type="InterPro" id="IPR036138">
    <property type="entry name" value="PBP_dimer_sf"/>
</dbReference>
<dbReference type="GO" id="GO:0008360">
    <property type="term" value="P:regulation of cell shape"/>
    <property type="evidence" value="ECO:0007669"/>
    <property type="project" value="UniProtKB-KW"/>
</dbReference>
<dbReference type="GO" id="GO:0071972">
    <property type="term" value="F:peptidoglycan L,D-transpeptidase activity"/>
    <property type="evidence" value="ECO:0007669"/>
    <property type="project" value="TreeGrafter"/>
</dbReference>
<evidence type="ECO:0000259" key="16">
    <source>
        <dbReference type="Pfam" id="PF03717"/>
    </source>
</evidence>
<keyword evidence="7 14" id="KW-0812">Transmembrane</keyword>
<dbReference type="SUPFAM" id="SSF56601">
    <property type="entry name" value="beta-lactamase/transpeptidase-like"/>
    <property type="match status" value="1"/>
</dbReference>
<dbReference type="Proteomes" id="UP000092967">
    <property type="component" value="Chromosome"/>
</dbReference>
<keyword evidence="6" id="KW-0645">Protease</keyword>
<sequence length="629" mass="71299">MKKRNLLFPILVVITGFIFVARLFFLQVVHHDDNDISLKGSAIKRIYTYPERGFVYDRNGKLLVANEQTYDVKVIPNEVKPFDTLEFCDLLKIDKNYLIEKLAKSRVYSPWLPSVFLSQLSKEDYAYLQEKIHKYKGFSIQRKSLRKYPHKSAANVLGYINEVNEELARKNPYYEQGELVGTQGIEKEYENILRGTKGVSYKLRNRLNKVIGPYKEGIYDTLPKPGKDLSLTIDLDLQAYGELLMNNKRGGIVAIEPSTGEILALVTAPNYDPNLMVGRERSKNSVKLFNDTISKPMFDRGLQSTYAPGSPFKLIQGLIGLQENVITPKTGFYCHHGYRYGSRNGAFMGCHCGITGRPIDLRLGIAKSCNSYFSNVYKLLIEKYSSSQESLTHWVEHLHSFGLGNYLGYDLPIGAKGFIPTADYYDKVYPRKTWRYSTIISNAIGQGEILTTPIQLANMIAAIANRGYYFTPHILKKVNGNPIEIEKYTTKKQTTIDPENFEPVINGMFDVYQSGTAKHVKIKDIDICGKTGTVQNYIRKNGVRYEVADHSIFVAFAPKDNPKIALAIFVENGGFGSTIAAPIASLMIEKYLKGTSTSLKWWEERIINTSLEAEYKKQLSIQLLEKSQN</sequence>
<feature type="domain" description="Penicillin-binding protein transpeptidase" evidence="15">
    <location>
        <begin position="250"/>
        <end position="585"/>
    </location>
</feature>
<evidence type="ECO:0000256" key="3">
    <source>
        <dbReference type="ARBA" id="ARBA00022475"/>
    </source>
</evidence>
<dbReference type="OrthoDB" id="9766847at2"/>
<dbReference type="InterPro" id="IPR050515">
    <property type="entry name" value="Beta-lactam/transpept"/>
</dbReference>
<dbReference type="KEGG" id="wfu:AXE80_01690"/>
<dbReference type="SUPFAM" id="SSF56519">
    <property type="entry name" value="Penicillin binding protein dimerisation domain"/>
    <property type="match status" value="1"/>
</dbReference>
<proteinExistence type="predicted"/>
<keyword evidence="3" id="KW-1003">Cell membrane</keyword>
<keyword evidence="4" id="KW-0997">Cell inner membrane</keyword>
<protein>
    <submittedName>
        <fullName evidence="17">Penicillin-binding protein</fullName>
    </submittedName>
</protein>
<comment type="subcellular location">
    <subcellularLocation>
        <location evidence="2">Cell membrane</location>
    </subcellularLocation>
    <subcellularLocation>
        <location evidence="1">Membrane</location>
        <topology evidence="1">Single-pass membrane protein</topology>
    </subcellularLocation>
</comment>
<dbReference type="GO" id="GO:0071555">
    <property type="term" value="P:cell wall organization"/>
    <property type="evidence" value="ECO:0007669"/>
    <property type="project" value="UniProtKB-KW"/>
</dbReference>
<dbReference type="Pfam" id="PF03717">
    <property type="entry name" value="PBP_dimer"/>
    <property type="match status" value="1"/>
</dbReference>
<feature type="domain" description="Penicillin-binding protein dimerisation" evidence="16">
    <location>
        <begin position="48"/>
        <end position="211"/>
    </location>
</feature>
<organism evidence="17 18">
    <name type="scientific">Wenyingzhuangia fucanilytica</name>
    <dbReference type="NCBI Taxonomy" id="1790137"/>
    <lineage>
        <taxon>Bacteria</taxon>
        <taxon>Pseudomonadati</taxon>
        <taxon>Bacteroidota</taxon>
        <taxon>Flavobacteriia</taxon>
        <taxon>Flavobacteriales</taxon>
        <taxon>Flavobacteriaceae</taxon>
        <taxon>Wenyingzhuangia</taxon>
    </lineage>
</organism>
<keyword evidence="9" id="KW-0133">Cell shape</keyword>
<keyword evidence="5" id="KW-0121">Carboxypeptidase</keyword>
<keyword evidence="13" id="KW-0961">Cell wall biogenesis/degradation</keyword>
<evidence type="ECO:0000256" key="4">
    <source>
        <dbReference type="ARBA" id="ARBA00022519"/>
    </source>
</evidence>
<evidence type="ECO:0000256" key="10">
    <source>
        <dbReference type="ARBA" id="ARBA00022984"/>
    </source>
</evidence>
<evidence type="ECO:0000313" key="18">
    <source>
        <dbReference type="Proteomes" id="UP000092967"/>
    </source>
</evidence>
<evidence type="ECO:0000256" key="13">
    <source>
        <dbReference type="ARBA" id="ARBA00023316"/>
    </source>
</evidence>
<dbReference type="Gene3D" id="3.30.1390.30">
    <property type="entry name" value="Penicillin-binding protein 2a, domain 3"/>
    <property type="match status" value="1"/>
</dbReference>
<evidence type="ECO:0000256" key="12">
    <source>
        <dbReference type="ARBA" id="ARBA00023136"/>
    </source>
</evidence>
<accession>A0A1B1Y2T5</accession>
<evidence type="ECO:0000259" key="15">
    <source>
        <dbReference type="Pfam" id="PF00905"/>
    </source>
</evidence>
<dbReference type="GO" id="GO:0009002">
    <property type="term" value="F:serine-type D-Ala-D-Ala carboxypeptidase activity"/>
    <property type="evidence" value="ECO:0007669"/>
    <property type="project" value="InterPro"/>
</dbReference>
<dbReference type="PANTHER" id="PTHR30627">
    <property type="entry name" value="PEPTIDOGLYCAN D,D-TRANSPEPTIDASE"/>
    <property type="match status" value="1"/>
</dbReference>
<dbReference type="InterPro" id="IPR005311">
    <property type="entry name" value="PBP_dimer"/>
</dbReference>
<evidence type="ECO:0000313" key="17">
    <source>
        <dbReference type="EMBL" id="ANW95086.1"/>
    </source>
</evidence>
<name>A0A1B1Y2T5_9FLAO</name>
<keyword evidence="18" id="KW-1185">Reference proteome</keyword>
<dbReference type="Gene3D" id="3.40.710.10">
    <property type="entry name" value="DD-peptidase/beta-lactamase superfamily"/>
    <property type="match status" value="1"/>
</dbReference>
<keyword evidence="12 14" id="KW-0472">Membrane</keyword>
<dbReference type="NCBIfam" id="TIGR03423">
    <property type="entry name" value="pbp2_mrdA"/>
    <property type="match status" value="1"/>
</dbReference>
<evidence type="ECO:0000256" key="9">
    <source>
        <dbReference type="ARBA" id="ARBA00022960"/>
    </source>
</evidence>
<dbReference type="EMBL" id="CP014224">
    <property type="protein sequence ID" value="ANW95086.1"/>
    <property type="molecule type" value="Genomic_DNA"/>
</dbReference>
<dbReference type="PANTHER" id="PTHR30627:SF2">
    <property type="entry name" value="PEPTIDOGLYCAN D,D-TRANSPEPTIDASE MRDA"/>
    <property type="match status" value="1"/>
</dbReference>
<dbReference type="Gene3D" id="3.90.1310.10">
    <property type="entry name" value="Penicillin-binding protein 2a (Domain 2)"/>
    <property type="match status" value="1"/>
</dbReference>
<evidence type="ECO:0000256" key="8">
    <source>
        <dbReference type="ARBA" id="ARBA00022801"/>
    </source>
</evidence>
<evidence type="ECO:0000256" key="5">
    <source>
        <dbReference type="ARBA" id="ARBA00022645"/>
    </source>
</evidence>
<dbReference type="RefSeq" id="WP_068824190.1">
    <property type="nucleotide sequence ID" value="NZ_CP014224.1"/>
</dbReference>
<dbReference type="GO" id="GO:0009252">
    <property type="term" value="P:peptidoglycan biosynthetic process"/>
    <property type="evidence" value="ECO:0007669"/>
    <property type="project" value="UniProtKB-KW"/>
</dbReference>
<gene>
    <name evidence="17" type="ORF">AXE80_01690</name>
</gene>
<evidence type="ECO:0000256" key="14">
    <source>
        <dbReference type="SAM" id="Phobius"/>
    </source>
</evidence>
<dbReference type="AlphaFoldDB" id="A0A1B1Y2T5"/>
<dbReference type="InterPro" id="IPR017790">
    <property type="entry name" value="Penicillin-binding_protein_2"/>
</dbReference>
<reference evidence="17 18" key="1">
    <citation type="submission" date="2016-02" db="EMBL/GenBank/DDBJ databases">
        <authorList>
            <person name="Wen L."/>
            <person name="He K."/>
            <person name="Yang H."/>
        </authorList>
    </citation>
    <scope>NUCLEOTIDE SEQUENCE [LARGE SCALE GENOMIC DNA]</scope>
    <source>
        <strain evidence="17 18">CZ1127</strain>
    </source>
</reference>
<feature type="transmembrane region" description="Helical" evidence="14">
    <location>
        <begin position="7"/>
        <end position="29"/>
    </location>
</feature>
<dbReference type="GO" id="GO:0005886">
    <property type="term" value="C:plasma membrane"/>
    <property type="evidence" value="ECO:0007669"/>
    <property type="project" value="UniProtKB-SubCell"/>
</dbReference>
<evidence type="ECO:0000256" key="7">
    <source>
        <dbReference type="ARBA" id="ARBA00022692"/>
    </source>
</evidence>
<dbReference type="FunFam" id="3.40.710.10:FF:000024">
    <property type="entry name" value="Penicillin-binding protein 2"/>
    <property type="match status" value="1"/>
</dbReference>
<dbReference type="InterPro" id="IPR001460">
    <property type="entry name" value="PCN-bd_Tpept"/>
</dbReference>
<dbReference type="InterPro" id="IPR012338">
    <property type="entry name" value="Beta-lactam/transpept-like"/>
</dbReference>
<dbReference type="GO" id="GO:0006508">
    <property type="term" value="P:proteolysis"/>
    <property type="evidence" value="ECO:0007669"/>
    <property type="project" value="UniProtKB-KW"/>
</dbReference>
<keyword evidence="10" id="KW-0573">Peptidoglycan synthesis</keyword>
<dbReference type="STRING" id="1790137.AXE80_01690"/>
<evidence type="ECO:0000256" key="11">
    <source>
        <dbReference type="ARBA" id="ARBA00022989"/>
    </source>
</evidence>
<evidence type="ECO:0000256" key="2">
    <source>
        <dbReference type="ARBA" id="ARBA00004236"/>
    </source>
</evidence>
<dbReference type="Pfam" id="PF00905">
    <property type="entry name" value="Transpeptidase"/>
    <property type="match status" value="1"/>
</dbReference>
<evidence type="ECO:0000256" key="1">
    <source>
        <dbReference type="ARBA" id="ARBA00004167"/>
    </source>
</evidence>
<evidence type="ECO:0000256" key="6">
    <source>
        <dbReference type="ARBA" id="ARBA00022670"/>
    </source>
</evidence>
<keyword evidence="8" id="KW-0378">Hydrolase</keyword>
<keyword evidence="11 14" id="KW-1133">Transmembrane helix</keyword>
<dbReference type="GO" id="GO:0008658">
    <property type="term" value="F:penicillin binding"/>
    <property type="evidence" value="ECO:0007669"/>
    <property type="project" value="InterPro"/>
</dbReference>